<keyword evidence="6 11" id="KW-1133">Transmembrane helix</keyword>
<protein>
    <recommendedName>
        <fullName evidence="12">TLC domain-containing protein</fullName>
    </recommendedName>
</protein>
<dbReference type="HOGENOM" id="CLU_028277_4_1_1"/>
<comment type="similarity">
    <text evidence="2">Belongs to the sphingosine N-acyltransferase family.</text>
</comment>
<evidence type="ECO:0000256" key="8">
    <source>
        <dbReference type="ARBA" id="ARBA00023180"/>
    </source>
</evidence>
<evidence type="ECO:0000256" key="6">
    <source>
        <dbReference type="ARBA" id="ARBA00022989"/>
    </source>
</evidence>
<dbReference type="SMART" id="SM00724">
    <property type="entry name" value="TLC"/>
    <property type="match status" value="1"/>
</dbReference>
<reference evidence="14" key="1">
    <citation type="journal article" date="2014" name="Proc. Natl. Acad. Sci. U.S.A.">
        <title>Extensive sampling of basidiomycete genomes demonstrates inadequacy of the white-rot/brown-rot paradigm for wood decay fungi.</title>
        <authorList>
            <person name="Riley R."/>
            <person name="Salamov A.A."/>
            <person name="Brown D.W."/>
            <person name="Nagy L.G."/>
            <person name="Floudas D."/>
            <person name="Held B.W."/>
            <person name="Levasseur A."/>
            <person name="Lombard V."/>
            <person name="Morin E."/>
            <person name="Otillar R."/>
            <person name="Lindquist E.A."/>
            <person name="Sun H."/>
            <person name="LaButti K.M."/>
            <person name="Schmutz J."/>
            <person name="Jabbour D."/>
            <person name="Luo H."/>
            <person name="Baker S.E."/>
            <person name="Pisabarro A.G."/>
            <person name="Walton J.D."/>
            <person name="Blanchette R.A."/>
            <person name="Henrissat B."/>
            <person name="Martin F."/>
            <person name="Cullen D."/>
            <person name="Hibbett D.S."/>
            <person name="Grigoriev I.V."/>
        </authorList>
    </citation>
    <scope>NUCLEOTIDE SEQUENCE [LARGE SCALE GENOMIC DNA]</scope>
    <source>
        <strain evidence="14">FD-172 SS1</strain>
    </source>
</reference>
<feature type="transmembrane region" description="Helical" evidence="11">
    <location>
        <begin position="331"/>
        <end position="357"/>
    </location>
</feature>
<dbReference type="OrthoDB" id="3053196at2759"/>
<sequence>MSSDGSNANYISMTSNGHETTDGAGTNAKGNGVAGMPSKPVAHSFTHDIVTMEWMKVPSSSFKMLMGPILLWGLWHLCLPDRPNPFSYLLYISHKLPDSSESDPRYAKGYGDLAFLAYYVIVFSFIRQFITIHILRPFAYSQGIRKEGKLDRFAEQGYAVIYYGFFGLTGVYVMSTLPTWWFKTDPIFLEYPQWRLQPQLKLYYLLQLSYWIQQLAILTLRLEKPRKDFQELVYHHLVTLWLIGWSYLINFVYIGNLVFVTMDVSDIFLAFAKCLRYLDYENGSAVAFAVFVCVWTYLRHWLNLVLLYDIWTGFDKMPEWSRVWNPSEGIWMVWWMKWQVIGALGFLQGLNLFWYFYIWRILIRAVFTSNLDDERSDDEDEGEPEANGKKDKAE</sequence>
<evidence type="ECO:0000256" key="9">
    <source>
        <dbReference type="PROSITE-ProRule" id="PRU00205"/>
    </source>
</evidence>
<feature type="region of interest" description="Disordered" evidence="10">
    <location>
        <begin position="1"/>
        <end position="35"/>
    </location>
</feature>
<name>A0A067MAE4_BOTB1</name>
<dbReference type="EMBL" id="KL198048">
    <property type="protein sequence ID" value="KDQ12728.1"/>
    <property type="molecule type" value="Genomic_DNA"/>
</dbReference>
<dbReference type="GO" id="GO:0005789">
    <property type="term" value="C:endoplasmic reticulum membrane"/>
    <property type="evidence" value="ECO:0007669"/>
    <property type="project" value="UniProtKB-SubCell"/>
</dbReference>
<dbReference type="InParanoid" id="A0A067MAE4"/>
<dbReference type="GO" id="GO:0050291">
    <property type="term" value="F:sphingosine N-acyltransferase activity"/>
    <property type="evidence" value="ECO:0007669"/>
    <property type="project" value="InterPro"/>
</dbReference>
<feature type="domain" description="TLC" evidence="12">
    <location>
        <begin position="148"/>
        <end position="367"/>
    </location>
</feature>
<dbReference type="STRING" id="930990.A0A067MAE4"/>
<keyword evidence="7 9" id="KW-0472">Membrane</keyword>
<dbReference type="FunCoup" id="A0A067MAE4">
    <property type="interactions" value="310"/>
</dbReference>
<dbReference type="PROSITE" id="PS50922">
    <property type="entry name" value="TLC"/>
    <property type="match status" value="1"/>
</dbReference>
<evidence type="ECO:0000256" key="10">
    <source>
        <dbReference type="SAM" id="MobiDB-lite"/>
    </source>
</evidence>
<dbReference type="AlphaFoldDB" id="A0A067MAE4"/>
<feature type="compositionally biased region" description="Polar residues" evidence="10">
    <location>
        <begin position="1"/>
        <end position="18"/>
    </location>
</feature>
<evidence type="ECO:0000259" key="12">
    <source>
        <dbReference type="PROSITE" id="PS50922"/>
    </source>
</evidence>
<keyword evidence="4 9" id="KW-0812">Transmembrane</keyword>
<comment type="subcellular location">
    <subcellularLocation>
        <location evidence="1">Endoplasmic reticulum membrane</location>
        <topology evidence="1">Multi-pass membrane protein</topology>
    </subcellularLocation>
</comment>
<dbReference type="InterPro" id="IPR016439">
    <property type="entry name" value="Lag1/Lac1-like"/>
</dbReference>
<dbReference type="InterPro" id="IPR006634">
    <property type="entry name" value="TLC-dom"/>
</dbReference>
<accession>A0A067MAE4</accession>
<evidence type="ECO:0000256" key="5">
    <source>
        <dbReference type="ARBA" id="ARBA00022824"/>
    </source>
</evidence>
<gene>
    <name evidence="13" type="ORF">BOTBODRAFT_34185</name>
</gene>
<feature type="compositionally biased region" description="Acidic residues" evidence="10">
    <location>
        <begin position="374"/>
        <end position="384"/>
    </location>
</feature>
<dbReference type="GO" id="GO:0046513">
    <property type="term" value="P:ceramide biosynthetic process"/>
    <property type="evidence" value="ECO:0007669"/>
    <property type="project" value="InterPro"/>
</dbReference>
<feature type="transmembrane region" description="Helical" evidence="11">
    <location>
        <begin position="116"/>
        <end position="139"/>
    </location>
</feature>
<evidence type="ECO:0000313" key="13">
    <source>
        <dbReference type="EMBL" id="KDQ12728.1"/>
    </source>
</evidence>
<evidence type="ECO:0000256" key="3">
    <source>
        <dbReference type="ARBA" id="ARBA00022679"/>
    </source>
</evidence>
<keyword evidence="14" id="KW-1185">Reference proteome</keyword>
<feature type="transmembrane region" description="Helical" evidence="11">
    <location>
        <begin position="232"/>
        <end position="248"/>
    </location>
</feature>
<evidence type="ECO:0000256" key="2">
    <source>
        <dbReference type="ARBA" id="ARBA00009808"/>
    </source>
</evidence>
<evidence type="ECO:0000256" key="4">
    <source>
        <dbReference type="ARBA" id="ARBA00022692"/>
    </source>
</evidence>
<proteinExistence type="inferred from homology"/>
<dbReference type="PANTHER" id="PTHR12560:SF11">
    <property type="entry name" value="CERAMIDE SYNTHASE LAC1-RELATED"/>
    <property type="match status" value="1"/>
</dbReference>
<evidence type="ECO:0000256" key="11">
    <source>
        <dbReference type="SAM" id="Phobius"/>
    </source>
</evidence>
<feature type="region of interest" description="Disordered" evidence="10">
    <location>
        <begin position="372"/>
        <end position="394"/>
    </location>
</feature>
<dbReference type="Proteomes" id="UP000027195">
    <property type="component" value="Unassembled WGS sequence"/>
</dbReference>
<keyword evidence="3" id="KW-0808">Transferase</keyword>
<evidence type="ECO:0000256" key="1">
    <source>
        <dbReference type="ARBA" id="ARBA00004477"/>
    </source>
</evidence>
<evidence type="ECO:0000313" key="14">
    <source>
        <dbReference type="Proteomes" id="UP000027195"/>
    </source>
</evidence>
<keyword evidence="5" id="KW-0256">Endoplasmic reticulum</keyword>
<dbReference type="Pfam" id="PF03798">
    <property type="entry name" value="TRAM_LAG1_CLN8"/>
    <property type="match status" value="1"/>
</dbReference>
<organism evidence="13 14">
    <name type="scientific">Botryobasidium botryosum (strain FD-172 SS1)</name>
    <dbReference type="NCBI Taxonomy" id="930990"/>
    <lineage>
        <taxon>Eukaryota</taxon>
        <taxon>Fungi</taxon>
        <taxon>Dikarya</taxon>
        <taxon>Basidiomycota</taxon>
        <taxon>Agaricomycotina</taxon>
        <taxon>Agaricomycetes</taxon>
        <taxon>Cantharellales</taxon>
        <taxon>Botryobasidiaceae</taxon>
        <taxon>Botryobasidium</taxon>
    </lineage>
</organism>
<dbReference type="PANTHER" id="PTHR12560">
    <property type="entry name" value="LONGEVITY ASSURANCE FACTOR 1 LAG1"/>
    <property type="match status" value="1"/>
</dbReference>
<feature type="transmembrane region" description="Helical" evidence="11">
    <location>
        <begin position="284"/>
        <end position="311"/>
    </location>
</feature>
<feature type="transmembrane region" description="Helical" evidence="11">
    <location>
        <begin position="62"/>
        <end position="79"/>
    </location>
</feature>
<evidence type="ECO:0000256" key="7">
    <source>
        <dbReference type="ARBA" id="ARBA00023136"/>
    </source>
</evidence>
<keyword evidence="8" id="KW-0325">Glycoprotein</keyword>
<feature type="transmembrane region" description="Helical" evidence="11">
    <location>
        <begin position="160"/>
        <end position="182"/>
    </location>
</feature>